<dbReference type="RefSeq" id="WP_159457408.1">
    <property type="nucleotide sequence ID" value="NZ_AP024883.1"/>
</dbReference>
<name>A0ABU4I105_9VIBR</name>
<dbReference type="EMBL" id="JAWRCO010000001">
    <property type="protein sequence ID" value="MDW6001377.1"/>
    <property type="molecule type" value="Genomic_DNA"/>
</dbReference>
<sequence length="47" mass="5411">MTKPTPKDFLVRLSSLKDELAHMTPMFLKLEKIIVRHISEPEAGSFK</sequence>
<accession>A0ABU4I105</accession>
<dbReference type="Proteomes" id="UP001283366">
    <property type="component" value="Unassembled WGS sequence"/>
</dbReference>
<evidence type="ECO:0000313" key="1">
    <source>
        <dbReference type="EMBL" id="MDW6001377.1"/>
    </source>
</evidence>
<proteinExistence type="predicted"/>
<comment type="caution">
    <text evidence="1">The sequence shown here is derived from an EMBL/GenBank/DDBJ whole genome shotgun (WGS) entry which is preliminary data.</text>
</comment>
<gene>
    <name evidence="1" type="ORF">SBX37_00445</name>
</gene>
<organism evidence="1 2">
    <name type="scientific">Vibrio mangrovi</name>
    <dbReference type="NCBI Taxonomy" id="474394"/>
    <lineage>
        <taxon>Bacteria</taxon>
        <taxon>Pseudomonadati</taxon>
        <taxon>Pseudomonadota</taxon>
        <taxon>Gammaproteobacteria</taxon>
        <taxon>Vibrionales</taxon>
        <taxon>Vibrionaceae</taxon>
        <taxon>Vibrio</taxon>
    </lineage>
</organism>
<keyword evidence="2" id="KW-1185">Reference proteome</keyword>
<evidence type="ECO:0000313" key="2">
    <source>
        <dbReference type="Proteomes" id="UP001283366"/>
    </source>
</evidence>
<protein>
    <submittedName>
        <fullName evidence="1">Uncharacterized protein</fullName>
    </submittedName>
</protein>
<reference evidence="1 2" key="1">
    <citation type="submission" date="2023-11" db="EMBL/GenBank/DDBJ databases">
        <title>Plant-associative lifestyle of Vibrio porteresiae and its evolutionary dynamics.</title>
        <authorList>
            <person name="Rameshkumar N."/>
            <person name="Kirti K."/>
        </authorList>
    </citation>
    <scope>NUCLEOTIDE SEQUENCE [LARGE SCALE GENOMIC DNA]</scope>
    <source>
        <strain evidence="1 2">MSSRF38</strain>
    </source>
</reference>